<sequence>MARKRRFYNGQSRKAGLPPGTLVHIGTARSGGAAIDVTVYSPDNVKEFRPDGFDQCIQPSPGPAVTWVNLEGLQDVELIRRFGECYHLHPLVLEDIVNTTQRPKIEDYGDYLFIVARMISFTPEQGIETEQVSMIVGPNYLLSFQAGTAGDAFEPVRERIRSGRGRIRTMGADYLAYGLIDAIVDNYFTVLEGMGELMEDLEEELAQGPTQEILKRIIALKREIIFMRKGVWPLREVTAALERGESPLISDTSRIFFRDTYDHTIQVIDGVETFRDLLSGMLDLYLSSMSNRTNEIMKFLTVVGTIFLPLTFIVGVYGMNFKYIPELEWRYGYFIIWGAMLAIAAAMALYFKRKRWL</sequence>
<keyword evidence="10" id="KW-1185">Reference proteome</keyword>
<dbReference type="PANTHER" id="PTHR46494">
    <property type="entry name" value="CORA FAMILY METAL ION TRANSPORTER (EUROFUNG)"/>
    <property type="match status" value="1"/>
</dbReference>
<evidence type="ECO:0000256" key="5">
    <source>
        <dbReference type="ARBA" id="ARBA00022692"/>
    </source>
</evidence>
<evidence type="ECO:0000256" key="2">
    <source>
        <dbReference type="ARBA" id="ARBA00009765"/>
    </source>
</evidence>
<dbReference type="CDD" id="cd12828">
    <property type="entry name" value="TmCorA-like_1"/>
    <property type="match status" value="1"/>
</dbReference>
<dbReference type="NCBIfam" id="TIGR00383">
    <property type="entry name" value="corA"/>
    <property type="match status" value="1"/>
</dbReference>
<dbReference type="PANTHER" id="PTHR46494:SF1">
    <property type="entry name" value="CORA FAMILY METAL ION TRANSPORTER (EUROFUNG)"/>
    <property type="match status" value="1"/>
</dbReference>
<dbReference type="Gene3D" id="3.30.460.20">
    <property type="entry name" value="CorA soluble domain-like"/>
    <property type="match status" value="1"/>
</dbReference>
<dbReference type="InterPro" id="IPR045861">
    <property type="entry name" value="CorA_cytoplasmic_dom"/>
</dbReference>
<keyword evidence="3 8" id="KW-0813">Transport</keyword>
<dbReference type="FunFam" id="1.20.58.340:FF:000012">
    <property type="entry name" value="Magnesium transport protein CorA"/>
    <property type="match status" value="1"/>
</dbReference>
<comment type="subcellular location">
    <subcellularLocation>
        <location evidence="1">Cell membrane</location>
        <topology evidence="1">Multi-pass membrane protein</topology>
    </subcellularLocation>
    <subcellularLocation>
        <location evidence="8">Membrane</location>
        <topology evidence="8">Multi-pass membrane protein</topology>
    </subcellularLocation>
</comment>
<dbReference type="GO" id="GO:0015095">
    <property type="term" value="F:magnesium ion transmembrane transporter activity"/>
    <property type="evidence" value="ECO:0007669"/>
    <property type="project" value="UniProtKB-UniRule"/>
</dbReference>
<feature type="transmembrane region" description="Helical" evidence="8">
    <location>
        <begin position="299"/>
        <end position="319"/>
    </location>
</feature>
<comment type="function">
    <text evidence="8">Mediates influx of magnesium ions.</text>
</comment>
<dbReference type="SUPFAM" id="SSF144083">
    <property type="entry name" value="Magnesium transport protein CorA, transmembrane region"/>
    <property type="match status" value="1"/>
</dbReference>
<dbReference type="GO" id="GO:0000287">
    <property type="term" value="F:magnesium ion binding"/>
    <property type="evidence" value="ECO:0007669"/>
    <property type="project" value="TreeGrafter"/>
</dbReference>
<dbReference type="EMBL" id="SRSD01000001">
    <property type="protein sequence ID" value="KAA0895376.1"/>
    <property type="molecule type" value="Genomic_DNA"/>
</dbReference>
<gene>
    <name evidence="8 9" type="primary">corA</name>
    <name evidence="9" type="ORF">ET418_02320</name>
</gene>
<dbReference type="Gene3D" id="1.20.58.340">
    <property type="entry name" value="Magnesium transport protein CorA, transmembrane region"/>
    <property type="match status" value="2"/>
</dbReference>
<name>A0A5A9XQR9_9BACT</name>
<keyword evidence="7 8" id="KW-0472">Membrane</keyword>
<dbReference type="OrthoDB" id="9803416at2"/>
<evidence type="ECO:0000256" key="8">
    <source>
        <dbReference type="RuleBase" id="RU362010"/>
    </source>
</evidence>
<dbReference type="RefSeq" id="WP_149305956.1">
    <property type="nucleotide sequence ID" value="NZ_SRSD01000001.1"/>
</dbReference>
<keyword evidence="8" id="KW-0406">Ion transport</keyword>
<proteinExistence type="inferred from homology"/>
<evidence type="ECO:0000256" key="3">
    <source>
        <dbReference type="ARBA" id="ARBA00022448"/>
    </source>
</evidence>
<dbReference type="GO" id="GO:0005886">
    <property type="term" value="C:plasma membrane"/>
    <property type="evidence" value="ECO:0007669"/>
    <property type="project" value="UniProtKB-SubCell"/>
</dbReference>
<feature type="transmembrane region" description="Helical" evidence="8">
    <location>
        <begin position="331"/>
        <end position="351"/>
    </location>
</feature>
<dbReference type="GO" id="GO:0050897">
    <property type="term" value="F:cobalt ion binding"/>
    <property type="evidence" value="ECO:0007669"/>
    <property type="project" value="TreeGrafter"/>
</dbReference>
<comment type="similarity">
    <text evidence="2 8">Belongs to the CorA metal ion transporter (MIT) (TC 1.A.35) family.</text>
</comment>
<dbReference type="SUPFAM" id="SSF143865">
    <property type="entry name" value="CorA soluble domain-like"/>
    <property type="match status" value="1"/>
</dbReference>
<dbReference type="InterPro" id="IPR002523">
    <property type="entry name" value="MgTranspt_CorA/ZnTranspt_ZntB"/>
</dbReference>
<dbReference type="GO" id="GO:0015087">
    <property type="term" value="F:cobalt ion transmembrane transporter activity"/>
    <property type="evidence" value="ECO:0007669"/>
    <property type="project" value="UniProtKB-UniRule"/>
</dbReference>
<keyword evidence="6 8" id="KW-1133">Transmembrane helix</keyword>
<accession>A0A5A9XQR9</accession>
<dbReference type="InterPro" id="IPR045863">
    <property type="entry name" value="CorA_TM1_TM2"/>
</dbReference>
<keyword evidence="4 8" id="KW-1003">Cell membrane</keyword>
<dbReference type="AlphaFoldDB" id="A0A5A9XQR9"/>
<evidence type="ECO:0000256" key="6">
    <source>
        <dbReference type="ARBA" id="ARBA00022989"/>
    </source>
</evidence>
<evidence type="ECO:0000313" key="10">
    <source>
        <dbReference type="Proteomes" id="UP000324298"/>
    </source>
</evidence>
<dbReference type="Pfam" id="PF01544">
    <property type="entry name" value="CorA"/>
    <property type="match status" value="1"/>
</dbReference>
<evidence type="ECO:0000256" key="4">
    <source>
        <dbReference type="ARBA" id="ARBA00022475"/>
    </source>
</evidence>
<reference evidence="9 10" key="1">
    <citation type="submission" date="2019-04" db="EMBL/GenBank/DDBJ databases">
        <title>Geobacter ruber sp. nov., ferric-reducing bacteria isolated from paddy soil.</title>
        <authorList>
            <person name="Xu Z."/>
            <person name="Masuda Y."/>
            <person name="Itoh H."/>
            <person name="Senoo K."/>
        </authorList>
    </citation>
    <scope>NUCLEOTIDE SEQUENCE [LARGE SCALE GENOMIC DNA]</scope>
    <source>
        <strain evidence="9 10">Red88</strain>
    </source>
</reference>
<keyword evidence="5 8" id="KW-0812">Transmembrane</keyword>
<evidence type="ECO:0000256" key="7">
    <source>
        <dbReference type="ARBA" id="ARBA00023136"/>
    </source>
</evidence>
<comment type="caution">
    <text evidence="9">The sequence shown here is derived from an EMBL/GenBank/DDBJ whole genome shotgun (WGS) entry which is preliminary data.</text>
</comment>
<keyword evidence="8" id="KW-0460">Magnesium</keyword>
<dbReference type="InterPro" id="IPR004488">
    <property type="entry name" value="Mg/Co-transport_prot_CorA"/>
</dbReference>
<dbReference type="Proteomes" id="UP000324298">
    <property type="component" value="Unassembled WGS sequence"/>
</dbReference>
<organism evidence="9 10">
    <name type="scientific">Oryzomonas rubra</name>
    <dbReference type="NCBI Taxonomy" id="2509454"/>
    <lineage>
        <taxon>Bacteria</taxon>
        <taxon>Pseudomonadati</taxon>
        <taxon>Thermodesulfobacteriota</taxon>
        <taxon>Desulfuromonadia</taxon>
        <taxon>Geobacterales</taxon>
        <taxon>Geobacteraceae</taxon>
        <taxon>Oryzomonas</taxon>
    </lineage>
</organism>
<protein>
    <recommendedName>
        <fullName evidence="8">Magnesium transport protein CorA</fullName>
    </recommendedName>
</protein>
<evidence type="ECO:0000313" key="9">
    <source>
        <dbReference type="EMBL" id="KAA0895376.1"/>
    </source>
</evidence>
<evidence type="ECO:0000256" key="1">
    <source>
        <dbReference type="ARBA" id="ARBA00004651"/>
    </source>
</evidence>